<reference evidence="5" key="1">
    <citation type="submission" date="2022-09" db="EMBL/GenBank/DDBJ databases">
        <title>Haloadaptaus new haloarchaeum isolated from saline soil.</title>
        <authorList>
            <person name="Duran-Viseras A."/>
            <person name="Sanchez-Porro C."/>
            <person name="Ventosa A."/>
        </authorList>
    </citation>
    <scope>NUCLEOTIDE SEQUENCE</scope>
    <source>
        <strain evidence="5">F3-133</strain>
    </source>
</reference>
<keyword evidence="1 3" id="KW-0689">Ribosomal protein</keyword>
<sequence>MPEYEVNGSFEPGGEKRDFTQVIEAENADVARERTYAELGSRHRLKRTQIEVDEVNQA</sequence>
<dbReference type="SUPFAM" id="SSF160374">
    <property type="entry name" value="RplX-like"/>
    <property type="match status" value="1"/>
</dbReference>
<keyword evidence="6" id="KW-1185">Reference proteome</keyword>
<dbReference type="GO" id="GO:0070180">
    <property type="term" value="F:large ribosomal subunit rRNA binding"/>
    <property type="evidence" value="ECO:0007669"/>
    <property type="project" value="UniProtKB-UniRule"/>
</dbReference>
<evidence type="ECO:0000313" key="6">
    <source>
        <dbReference type="Proteomes" id="UP001149411"/>
    </source>
</evidence>
<dbReference type="RefSeq" id="WP_266085710.1">
    <property type="nucleotide sequence ID" value="NZ_RKLV01000002.1"/>
</dbReference>
<feature type="domain" description="Large ribosomal subunit protein eL20" evidence="4">
    <location>
        <begin position="2"/>
        <end position="55"/>
    </location>
</feature>
<gene>
    <name evidence="3 5" type="primary">rpl18a</name>
    <name evidence="3" type="synonym">rpl20e</name>
    <name evidence="3" type="synonym">rplX</name>
    <name evidence="5" type="ORF">EGH25_01725</name>
</gene>
<keyword evidence="3" id="KW-0694">RNA-binding</keyword>
<dbReference type="Proteomes" id="UP001149411">
    <property type="component" value="Unassembled WGS sequence"/>
</dbReference>
<dbReference type="AlphaFoldDB" id="A0A9Q4C253"/>
<name>A0A9Q4C253_9EURY</name>
<keyword evidence="3" id="KW-0699">rRNA-binding</keyword>
<dbReference type="InterPro" id="IPR028877">
    <property type="entry name" value="Ribosomal_eL20"/>
</dbReference>
<dbReference type="GO" id="GO:0005840">
    <property type="term" value="C:ribosome"/>
    <property type="evidence" value="ECO:0007669"/>
    <property type="project" value="UniProtKB-KW"/>
</dbReference>
<dbReference type="GO" id="GO:0006412">
    <property type="term" value="P:translation"/>
    <property type="evidence" value="ECO:0007669"/>
    <property type="project" value="UniProtKB-UniRule"/>
</dbReference>
<organism evidence="5 6">
    <name type="scientific">Halorutilus salinus</name>
    <dbReference type="NCBI Taxonomy" id="2487751"/>
    <lineage>
        <taxon>Archaea</taxon>
        <taxon>Methanobacteriati</taxon>
        <taxon>Methanobacteriota</taxon>
        <taxon>Stenosarchaea group</taxon>
        <taxon>Halobacteria</taxon>
        <taxon>Halorutilales</taxon>
        <taxon>Halorutilaceae</taxon>
        <taxon>Halorutilus</taxon>
    </lineage>
</organism>
<evidence type="ECO:0000256" key="2">
    <source>
        <dbReference type="ARBA" id="ARBA00023274"/>
    </source>
</evidence>
<dbReference type="GO" id="GO:1990904">
    <property type="term" value="C:ribonucleoprotein complex"/>
    <property type="evidence" value="ECO:0007669"/>
    <property type="project" value="UniProtKB-KW"/>
</dbReference>
<proteinExistence type="inferred from homology"/>
<dbReference type="Gene3D" id="3.10.20.10">
    <property type="match status" value="1"/>
</dbReference>
<evidence type="ECO:0000259" key="4">
    <source>
        <dbReference type="Pfam" id="PF01775"/>
    </source>
</evidence>
<dbReference type="HAMAP" id="MF_00273">
    <property type="entry name" value="Ribosomal_eL20"/>
    <property type="match status" value="1"/>
</dbReference>
<evidence type="ECO:0000313" key="5">
    <source>
        <dbReference type="EMBL" id="MCX2818073.1"/>
    </source>
</evidence>
<evidence type="ECO:0000256" key="3">
    <source>
        <dbReference type="HAMAP-Rule" id="MF_00273"/>
    </source>
</evidence>
<keyword evidence="2 3" id="KW-0687">Ribonucleoprotein</keyword>
<evidence type="ECO:0000256" key="1">
    <source>
        <dbReference type="ARBA" id="ARBA00022980"/>
    </source>
</evidence>
<dbReference type="EMBL" id="RKLV01000002">
    <property type="protein sequence ID" value="MCX2818073.1"/>
    <property type="molecule type" value="Genomic_DNA"/>
</dbReference>
<dbReference type="GO" id="GO:0003735">
    <property type="term" value="F:structural constituent of ribosome"/>
    <property type="evidence" value="ECO:0007669"/>
    <property type="project" value="InterPro"/>
</dbReference>
<dbReference type="Pfam" id="PF01775">
    <property type="entry name" value="Ribosomal_L18A"/>
    <property type="match status" value="1"/>
</dbReference>
<comment type="subunit">
    <text evidence="3">Part of the 50S ribosomal subunit. Binds 23S rRNA.</text>
</comment>
<protein>
    <recommendedName>
        <fullName evidence="3">Large ribosomal subunit protein eL20</fullName>
    </recommendedName>
</protein>
<accession>A0A9Q4C253</accession>
<comment type="caution">
    <text evidence="5">The sequence shown here is derived from an EMBL/GenBank/DDBJ whole genome shotgun (WGS) entry which is preliminary data.</text>
</comment>
<comment type="similarity">
    <text evidence="3">Belongs to the eukaryotic ribosomal protein eL20 family.</text>
</comment>
<dbReference type="InterPro" id="IPR023573">
    <property type="entry name" value="Ribosomal_eL20_dom"/>
</dbReference>
<dbReference type="NCBIfam" id="NF001981">
    <property type="entry name" value="PRK00773.1-1"/>
    <property type="match status" value="1"/>
</dbReference>